<dbReference type="CTD" id="219736"/>
<reference evidence="3" key="1">
    <citation type="submission" date="2021-04" db="EMBL/GenBank/DDBJ databases">
        <authorList>
            <consortium name="Wellcome Sanger Institute Data Sharing"/>
        </authorList>
    </citation>
    <scope>NUCLEOTIDE SEQUENCE [LARGE SCALE GENOMIC DNA]</scope>
</reference>
<feature type="compositionally biased region" description="Polar residues" evidence="1">
    <location>
        <begin position="321"/>
        <end position="331"/>
    </location>
</feature>
<feature type="region of interest" description="Disordered" evidence="1">
    <location>
        <begin position="1003"/>
        <end position="1055"/>
    </location>
</feature>
<feature type="compositionally biased region" description="Basic residues" evidence="1">
    <location>
        <begin position="453"/>
        <end position="478"/>
    </location>
</feature>
<feature type="compositionally biased region" description="Basic and acidic residues" evidence="1">
    <location>
        <begin position="741"/>
        <end position="752"/>
    </location>
</feature>
<dbReference type="Ensembl" id="ENSSAUT00010067477.1">
    <property type="protein sequence ID" value="ENSSAUP00010064414.1"/>
    <property type="gene ID" value="ENSSAUG00010025831.1"/>
</dbReference>
<dbReference type="GeneTree" id="ENSGT00520000055589"/>
<dbReference type="OMA" id="PHTYFIT"/>
<feature type="compositionally biased region" description="Basic and acidic residues" evidence="1">
    <location>
        <begin position="479"/>
        <end position="495"/>
    </location>
</feature>
<dbReference type="GeneID" id="115596315"/>
<evidence type="ECO:0000313" key="3">
    <source>
        <dbReference type="Ensembl" id="ENSSAUP00010064414.1"/>
    </source>
</evidence>
<dbReference type="Pfam" id="PF10264">
    <property type="entry name" value="WHD_Storkhead"/>
    <property type="match status" value="1"/>
</dbReference>
<dbReference type="InParanoid" id="A0A671YT87"/>
<feature type="region of interest" description="Disordered" evidence="1">
    <location>
        <begin position="522"/>
        <end position="627"/>
    </location>
</feature>
<evidence type="ECO:0000259" key="2">
    <source>
        <dbReference type="Pfam" id="PF10264"/>
    </source>
</evidence>
<dbReference type="InterPro" id="IPR019391">
    <property type="entry name" value="Storkhead-box_WHD"/>
</dbReference>
<feature type="region of interest" description="Disordered" evidence="1">
    <location>
        <begin position="893"/>
        <end position="943"/>
    </location>
</feature>
<keyword evidence="4" id="KW-1185">Reference proteome</keyword>
<name>A0A671YT87_SPAAU</name>
<protein>
    <submittedName>
        <fullName evidence="3">Storkhead box 1</fullName>
    </submittedName>
</protein>
<feature type="compositionally biased region" description="Basic and acidic residues" evidence="1">
    <location>
        <begin position="603"/>
        <end position="627"/>
    </location>
</feature>
<dbReference type="PANTHER" id="PTHR22437:SF1">
    <property type="entry name" value="STORKHEAD-BOX PROTEIN 1"/>
    <property type="match status" value="1"/>
</dbReference>
<sequence>MSHQQRVVQLSAASLAVVLGPDEESVRAGGGKLNANTTTGQEIFADFKAQNSRSFWNKRLVKAIAEVYFQGWMENMVLFIQGNANNLEVLREAWMRRALRSPKGLIIKAVGDLSPVQMSPVPQSQFIPLAEVLCSVISDMNSSEIIVNQEALVNYMSKAHPGITIPTQDILYNALGTLIKERKIYHTGEGYFIVTPQTYFITNNMVREKNWWTSGSADEPPSPPPITYLLSNDACVESTQTPPVAHCKSCSCFSPQTSTNIASTTVTATVPPSTVPDQHSVSVSVSECTGRSLKWPRPLDHKPTVQHQSTSTAADCHASEISKTTATTNVTGRKEKDNKPGRKFGLSLFRRNGGKKEKPKKEYASFSGQFPPEEWPVRDEDDLNNLPRDLEHAIIRRINPELTVDNLTRHTVLMKKLEERKERVIERVLDKGLDKEDKGVDKGMSTEILAFSKPRHHHSSRAGKRSAHKASRSKRRVHSSREKQKEKEKEKERVKTKSPVCADGYPEGEDLVPARLRVEIPVDEPDRVEEGGAVEGKSLYKKRIENPFQTHPIKEGEIPPTINREQRRREVKEGKASGPGRKERTSHRSKSWDPHRPKVIAENGEHAGKSPPSEDRYNCDNGRDLTGDHLLQADSKLSRELPLDYSSAYPQSSTLRIDDKVRLQREGNDKESWEEGGRKRHFQEAECRNNGLSNIQQYTGPNAILPAHPYEPVVNHSYEPTPPWPKPSLQRKHSLRSSNPQRDDVQRLDELSSHQQARETTATQEHDETRPVAIRNQEQRTMNQGERPELRADSTLSITDTDGFMEDDYRLYQRDQEDEDACSSLCLNEEEIIDAANVYRPGLTGYHSHQLLCNNRESDLHYQGLYGHYFNSSFHQPQVASIQNSRDSTFKELVPPAAQREDSLSPTRPAESSWKRIHHNQRTRSPGAQSESSVRQSASIQGGRQHEVNLDLDHPEQFEVADSSIFDYCQTSEIESDTETVRKSADEGDGESAHWAAEVEEVREDEFDETGVPQTHRAVPRTPGGARGAENGETVEMGENQSITGDSGIDSPRTRVSLASSNTVIIEGLKRRGFLQNLEKLHSKSNAIRPQSSLLQLTPVMNV</sequence>
<dbReference type="GO" id="GO:0000977">
    <property type="term" value="F:RNA polymerase II transcription regulatory region sequence-specific DNA binding"/>
    <property type="evidence" value="ECO:0007669"/>
    <property type="project" value="TreeGrafter"/>
</dbReference>
<reference evidence="3" key="2">
    <citation type="submission" date="2025-08" db="UniProtKB">
        <authorList>
            <consortium name="Ensembl"/>
        </authorList>
    </citation>
    <scope>IDENTIFICATION</scope>
</reference>
<evidence type="ECO:0000256" key="1">
    <source>
        <dbReference type="SAM" id="MobiDB-lite"/>
    </source>
</evidence>
<feature type="region of interest" description="Disordered" evidence="1">
    <location>
        <begin position="446"/>
        <end position="508"/>
    </location>
</feature>
<feature type="domain" description="Winged helix Storkhead-box1" evidence="2">
    <location>
        <begin position="118"/>
        <end position="196"/>
    </location>
</feature>
<feature type="region of interest" description="Disordered" evidence="1">
    <location>
        <begin position="659"/>
        <end position="680"/>
    </location>
</feature>
<dbReference type="Proteomes" id="UP000472265">
    <property type="component" value="Chromosome 15"/>
</dbReference>
<organism evidence="3 4">
    <name type="scientific">Sparus aurata</name>
    <name type="common">Gilthead sea bream</name>
    <dbReference type="NCBI Taxonomy" id="8175"/>
    <lineage>
        <taxon>Eukaryota</taxon>
        <taxon>Metazoa</taxon>
        <taxon>Chordata</taxon>
        <taxon>Craniata</taxon>
        <taxon>Vertebrata</taxon>
        <taxon>Euteleostomi</taxon>
        <taxon>Actinopterygii</taxon>
        <taxon>Neopterygii</taxon>
        <taxon>Teleostei</taxon>
        <taxon>Neoteleostei</taxon>
        <taxon>Acanthomorphata</taxon>
        <taxon>Eupercaria</taxon>
        <taxon>Spariformes</taxon>
        <taxon>Sparidae</taxon>
        <taxon>Sparus</taxon>
    </lineage>
</organism>
<dbReference type="GO" id="GO:0005634">
    <property type="term" value="C:nucleus"/>
    <property type="evidence" value="ECO:0007669"/>
    <property type="project" value="TreeGrafter"/>
</dbReference>
<dbReference type="GO" id="GO:0005737">
    <property type="term" value="C:cytoplasm"/>
    <property type="evidence" value="ECO:0007669"/>
    <property type="project" value="TreeGrafter"/>
</dbReference>
<dbReference type="PANTHER" id="PTHR22437">
    <property type="entry name" value="WINGED HELIX DOMAIN-CONTAINING PROTEIN"/>
    <property type="match status" value="1"/>
</dbReference>
<proteinExistence type="predicted"/>
<feature type="compositionally biased region" description="Polar residues" evidence="1">
    <location>
        <begin position="923"/>
        <end position="942"/>
    </location>
</feature>
<feature type="region of interest" description="Disordered" evidence="1">
    <location>
        <begin position="714"/>
        <end position="801"/>
    </location>
</feature>
<dbReference type="RefSeq" id="XP_030297097.1">
    <property type="nucleotide sequence ID" value="XM_030441237.1"/>
</dbReference>
<dbReference type="AlphaFoldDB" id="A0A671YT87"/>
<evidence type="ECO:0000313" key="4">
    <source>
        <dbReference type="Proteomes" id="UP000472265"/>
    </source>
</evidence>
<dbReference type="InterPro" id="IPR040126">
    <property type="entry name" value="STOX1/2"/>
</dbReference>
<dbReference type="OrthoDB" id="10020110at2759"/>
<dbReference type="GO" id="GO:0006357">
    <property type="term" value="P:regulation of transcription by RNA polymerase II"/>
    <property type="evidence" value="ECO:0007669"/>
    <property type="project" value="InterPro"/>
</dbReference>
<feature type="compositionally biased region" description="Basic and acidic residues" evidence="1">
    <location>
        <begin position="354"/>
        <end position="363"/>
    </location>
</feature>
<feature type="compositionally biased region" description="Basic and acidic residues" evidence="1">
    <location>
        <begin position="564"/>
        <end position="583"/>
    </location>
</feature>
<feature type="region of interest" description="Disordered" evidence="1">
    <location>
        <begin position="294"/>
        <end position="379"/>
    </location>
</feature>
<reference evidence="3" key="3">
    <citation type="submission" date="2025-09" db="UniProtKB">
        <authorList>
            <consortium name="Ensembl"/>
        </authorList>
    </citation>
    <scope>IDENTIFICATION</scope>
</reference>
<feature type="compositionally biased region" description="Polar residues" evidence="1">
    <location>
        <begin position="753"/>
        <end position="763"/>
    </location>
</feature>
<accession>A0A671YT87</accession>
<gene>
    <name evidence="3" type="primary">STOX1</name>
    <name evidence="3" type="synonym">stox1</name>
</gene>